<feature type="transmembrane region" description="Helical" evidence="10">
    <location>
        <begin position="355"/>
        <end position="385"/>
    </location>
</feature>
<reference evidence="12 13" key="1">
    <citation type="submission" date="2023-10" db="EMBL/GenBank/DDBJ databases">
        <authorList>
            <person name="Maclean D."/>
            <person name="Macfadyen A."/>
        </authorList>
    </citation>
    <scope>NUCLEOTIDE SEQUENCE [LARGE SCALE GENOMIC DNA]</scope>
</reference>
<dbReference type="EMBL" id="CAUYUE010000004">
    <property type="protein sequence ID" value="CAK0765323.1"/>
    <property type="molecule type" value="Genomic_DNA"/>
</dbReference>
<dbReference type="NCBIfam" id="TIGR01525">
    <property type="entry name" value="ATPase-IB_hvy"/>
    <property type="match status" value="1"/>
</dbReference>
<evidence type="ECO:0000256" key="10">
    <source>
        <dbReference type="RuleBase" id="RU362081"/>
    </source>
</evidence>
<dbReference type="AlphaFoldDB" id="A0AAV1I1A0"/>
<dbReference type="NCBIfam" id="TIGR01494">
    <property type="entry name" value="ATPase_P-type"/>
    <property type="match status" value="1"/>
</dbReference>
<feature type="domain" description="HMA" evidence="11">
    <location>
        <begin position="209"/>
        <end position="275"/>
    </location>
</feature>
<dbReference type="PANTHER" id="PTHR48085">
    <property type="entry name" value="CADMIUM/ZINC-TRANSPORTING ATPASE HMA2-RELATED"/>
    <property type="match status" value="1"/>
</dbReference>
<dbReference type="GO" id="GO:0005524">
    <property type="term" value="F:ATP binding"/>
    <property type="evidence" value="ECO:0007669"/>
    <property type="project" value="UniProtKB-UniRule"/>
</dbReference>
<dbReference type="InterPro" id="IPR027256">
    <property type="entry name" value="P-typ_ATPase_IB"/>
</dbReference>
<keyword evidence="13" id="KW-1185">Reference proteome</keyword>
<dbReference type="SUPFAM" id="SSF81665">
    <property type="entry name" value="Calcium ATPase, transmembrane domain M"/>
    <property type="match status" value="1"/>
</dbReference>
<dbReference type="PROSITE" id="PS00154">
    <property type="entry name" value="ATPASE_E1_E2"/>
    <property type="match status" value="1"/>
</dbReference>
<accession>A0AAV1I1A0</accession>
<dbReference type="SUPFAM" id="SSF55008">
    <property type="entry name" value="HMA, heavy metal-associated domain"/>
    <property type="match status" value="1"/>
</dbReference>
<keyword evidence="5 10" id="KW-0547">Nucleotide-binding</keyword>
<evidence type="ECO:0000256" key="3">
    <source>
        <dbReference type="ARBA" id="ARBA00022692"/>
    </source>
</evidence>
<dbReference type="InterPro" id="IPR023299">
    <property type="entry name" value="ATPase_P-typ_cyto_dom_N"/>
</dbReference>
<dbReference type="Pfam" id="PF00122">
    <property type="entry name" value="E1-E2_ATPase"/>
    <property type="match status" value="1"/>
</dbReference>
<dbReference type="GO" id="GO:0016020">
    <property type="term" value="C:membrane"/>
    <property type="evidence" value="ECO:0007669"/>
    <property type="project" value="UniProtKB-SubCell"/>
</dbReference>
<keyword evidence="3 10" id="KW-0812">Transmembrane</keyword>
<dbReference type="InterPro" id="IPR036163">
    <property type="entry name" value="HMA_dom_sf"/>
</dbReference>
<dbReference type="InterPro" id="IPR051014">
    <property type="entry name" value="Cation_Transport_ATPase_IB"/>
</dbReference>
<dbReference type="SFLD" id="SFLDG00002">
    <property type="entry name" value="C1.7:_P-type_atpase_like"/>
    <property type="match status" value="1"/>
</dbReference>
<comment type="caution">
    <text evidence="12">The sequence shown here is derived from an EMBL/GenBank/DDBJ whole genome shotgun (WGS) entry which is preliminary data.</text>
</comment>
<evidence type="ECO:0000256" key="1">
    <source>
        <dbReference type="ARBA" id="ARBA00004141"/>
    </source>
</evidence>
<evidence type="ECO:0000256" key="4">
    <source>
        <dbReference type="ARBA" id="ARBA00022723"/>
    </source>
</evidence>
<protein>
    <recommendedName>
        <fullName evidence="11">HMA domain-containing protein</fullName>
    </recommendedName>
</protein>
<dbReference type="InterPro" id="IPR006121">
    <property type="entry name" value="HMA_dom"/>
</dbReference>
<comment type="similarity">
    <text evidence="2 10">Belongs to the cation transport ATPase (P-type) (TC 3.A.3) family. Type IB subfamily.</text>
</comment>
<gene>
    <name evidence="12" type="ORF">CVIRNUC_003247</name>
</gene>
<evidence type="ECO:0000256" key="6">
    <source>
        <dbReference type="ARBA" id="ARBA00022840"/>
    </source>
</evidence>
<dbReference type="SFLD" id="SFLDS00003">
    <property type="entry name" value="Haloacid_Dehalogenase"/>
    <property type="match status" value="1"/>
</dbReference>
<dbReference type="PROSITE" id="PS50846">
    <property type="entry name" value="HMA_2"/>
    <property type="match status" value="1"/>
</dbReference>
<keyword evidence="7" id="KW-1278">Translocase</keyword>
<dbReference type="GO" id="GO:0046872">
    <property type="term" value="F:metal ion binding"/>
    <property type="evidence" value="ECO:0007669"/>
    <property type="project" value="UniProtKB-KW"/>
</dbReference>
<evidence type="ECO:0000256" key="9">
    <source>
        <dbReference type="ARBA" id="ARBA00023136"/>
    </source>
</evidence>
<dbReference type="GO" id="GO:0019829">
    <property type="term" value="F:ATPase-coupled monoatomic cation transmembrane transporter activity"/>
    <property type="evidence" value="ECO:0007669"/>
    <property type="project" value="InterPro"/>
</dbReference>
<dbReference type="InterPro" id="IPR044492">
    <property type="entry name" value="P_typ_ATPase_HD_dom"/>
</dbReference>
<name>A0AAV1I1A0_9CHLO</name>
<evidence type="ECO:0000313" key="13">
    <source>
        <dbReference type="Proteomes" id="UP001314263"/>
    </source>
</evidence>
<keyword evidence="4 10" id="KW-0479">Metal-binding</keyword>
<dbReference type="PROSITE" id="PS01229">
    <property type="entry name" value="COF_2"/>
    <property type="match status" value="1"/>
</dbReference>
<keyword evidence="6 10" id="KW-0067">ATP-binding</keyword>
<evidence type="ECO:0000256" key="7">
    <source>
        <dbReference type="ARBA" id="ARBA00022967"/>
    </source>
</evidence>
<dbReference type="SUPFAM" id="SSF56784">
    <property type="entry name" value="HAD-like"/>
    <property type="match status" value="1"/>
</dbReference>
<dbReference type="Gene3D" id="3.40.1110.10">
    <property type="entry name" value="Calcium-transporting ATPase, cytoplasmic domain N"/>
    <property type="match status" value="1"/>
</dbReference>
<dbReference type="GO" id="GO:0016887">
    <property type="term" value="F:ATP hydrolysis activity"/>
    <property type="evidence" value="ECO:0007669"/>
    <property type="project" value="InterPro"/>
</dbReference>
<dbReference type="PRINTS" id="PR00119">
    <property type="entry name" value="CATATPASE"/>
</dbReference>
<feature type="transmembrane region" description="Helical" evidence="10">
    <location>
        <begin position="289"/>
        <end position="309"/>
    </location>
</feature>
<evidence type="ECO:0000256" key="2">
    <source>
        <dbReference type="ARBA" id="ARBA00006024"/>
    </source>
</evidence>
<feature type="transmembrane region" description="Helical" evidence="10">
    <location>
        <begin position="868"/>
        <end position="893"/>
    </location>
</feature>
<dbReference type="Gene3D" id="3.40.50.1000">
    <property type="entry name" value="HAD superfamily/HAD-like"/>
    <property type="match status" value="1"/>
</dbReference>
<dbReference type="SUPFAM" id="SSF81653">
    <property type="entry name" value="Calcium ATPase, transduction domain A"/>
    <property type="match status" value="1"/>
</dbReference>
<keyword evidence="9 10" id="KW-0472">Membrane</keyword>
<dbReference type="InterPro" id="IPR008250">
    <property type="entry name" value="ATPase_P-typ_transduc_dom_A_sf"/>
</dbReference>
<dbReference type="InterPro" id="IPR036412">
    <property type="entry name" value="HAD-like_sf"/>
</dbReference>
<evidence type="ECO:0000313" key="12">
    <source>
        <dbReference type="EMBL" id="CAK0765323.1"/>
    </source>
</evidence>
<dbReference type="Pfam" id="PF00702">
    <property type="entry name" value="Hydrolase"/>
    <property type="match status" value="1"/>
</dbReference>
<dbReference type="InterPro" id="IPR059000">
    <property type="entry name" value="ATPase_P-type_domA"/>
</dbReference>
<comment type="subcellular location">
    <subcellularLocation>
        <location evidence="1">Membrane</location>
        <topology evidence="1">Multi-pass membrane protein</topology>
    </subcellularLocation>
</comment>
<evidence type="ECO:0000259" key="11">
    <source>
        <dbReference type="PROSITE" id="PS50846"/>
    </source>
</evidence>
<dbReference type="InterPro" id="IPR023214">
    <property type="entry name" value="HAD_sf"/>
</dbReference>
<organism evidence="12 13">
    <name type="scientific">Coccomyxa viridis</name>
    <dbReference type="NCBI Taxonomy" id="1274662"/>
    <lineage>
        <taxon>Eukaryota</taxon>
        <taxon>Viridiplantae</taxon>
        <taxon>Chlorophyta</taxon>
        <taxon>core chlorophytes</taxon>
        <taxon>Trebouxiophyceae</taxon>
        <taxon>Trebouxiophyceae incertae sedis</taxon>
        <taxon>Coccomyxaceae</taxon>
        <taxon>Coccomyxa</taxon>
    </lineage>
</organism>
<dbReference type="Proteomes" id="UP001314263">
    <property type="component" value="Unassembled WGS sequence"/>
</dbReference>
<dbReference type="InterPro" id="IPR001757">
    <property type="entry name" value="P_typ_ATPase"/>
</dbReference>
<evidence type="ECO:0000256" key="5">
    <source>
        <dbReference type="ARBA" id="ARBA00022741"/>
    </source>
</evidence>
<dbReference type="Gene3D" id="3.30.70.100">
    <property type="match status" value="1"/>
</dbReference>
<dbReference type="SFLD" id="SFLDF00027">
    <property type="entry name" value="p-type_atpase"/>
    <property type="match status" value="1"/>
</dbReference>
<proteinExistence type="inferred from homology"/>
<feature type="transmembrane region" description="Helical" evidence="10">
    <location>
        <begin position="521"/>
        <end position="542"/>
    </location>
</feature>
<dbReference type="InterPro" id="IPR023298">
    <property type="entry name" value="ATPase_P-typ_TM_dom_sf"/>
</dbReference>
<dbReference type="PANTHER" id="PTHR48085:SF5">
    <property type="entry name" value="CADMIUM_ZINC-TRANSPORTING ATPASE HMA4-RELATED"/>
    <property type="match status" value="1"/>
</dbReference>
<dbReference type="FunFam" id="2.70.150.10:FF:000002">
    <property type="entry name" value="Copper-transporting ATPase 1, putative"/>
    <property type="match status" value="1"/>
</dbReference>
<dbReference type="InterPro" id="IPR018303">
    <property type="entry name" value="ATPase_P-typ_P_site"/>
</dbReference>
<dbReference type="Gene3D" id="2.70.150.10">
    <property type="entry name" value="Calcium-transporting ATPase, cytoplasmic transduction domain A"/>
    <property type="match status" value="1"/>
</dbReference>
<evidence type="ECO:0000256" key="8">
    <source>
        <dbReference type="ARBA" id="ARBA00022989"/>
    </source>
</evidence>
<dbReference type="PRINTS" id="PR00120">
    <property type="entry name" value="HATPASE"/>
</dbReference>
<keyword evidence="8 10" id="KW-1133">Transmembrane helix</keyword>
<feature type="transmembrane region" description="Helical" evidence="10">
    <location>
        <begin position="548"/>
        <end position="577"/>
    </location>
</feature>
<feature type="transmembrane region" description="Helical" evidence="10">
    <location>
        <begin position="321"/>
        <end position="343"/>
    </location>
</feature>
<sequence>MSNSVLTFSKETIPDNSTTGLCIGIAESFKLPSDLCAVIVMAFIDACTRMLGKDNGVPLCCGSDSCEHTVIEHEGHIGFLSAEKLFCNSQHDGNLAMHSLEVEGGCLVIKDLGGHTHGPDCGHEMAPHGDHLDYLVGDELHHVLPRDAPCCAHNCVGVLPAKAVVNHGRVTVFRNRKSKGVSTSGAASKEPAGDVQVVVEDGASGDRDATVKIYATGICCPSEVPLITRILAPLPGVSKVDVAVITKTISVVYAPSTISADKLVAALNEARLDASLTQPREHTGSKGSWLPSWHVLLATALLCISLFHYVEGPTGQHWWGYLKYIALAAIALGLPSICLKAVGSLRNWVLDINTLMVLAVCGAIAIGDYSEGAAVVVLFSFAGYLEDRCSQRARDAIASVLALKPEKAQLAINGMEVLVGEIAIGTLVVVKPGEQVPIDGKVVTGSSRVNQSMMTGESVPLKKVPGDEVMGGTLNCGGGHLEIETTSLAGDSTVARMANLVEQASMQKSPMESMVTRFAKWYTPIVVLAALCIVVIPIGLGVPDKRAWVYLGLQILVTACPCALVISTPVTMVAGLARAAQQGVLIKGGQYLEALAKCKVATFDKTGTLTQGRFKVVQVYTYNGVTEVDMLQLAGCVEQVSSHPLAIAIVGRAAASHVSLNLCVNSTQTVSGCGIFADVSGHAVAIGNRKLLACDNVKLDNHAQVQDMESLWAGRGASLCWVTCDGTLYGALVVADSVRPEGFAALQGLKGMGLHCAMLTGDSIGTAVHIASALGIQGDDVHAALLPEHKLEKVNQYRIQHGTVMHIGDGVNDAPALAAADVGIAMGAAGAAVAVEAADIAIFTNDLRCLVPIVKLGRLARSKIFQNISLSVITKVVVLVLAALGKFSLWGAVLVDVER</sequence>